<comment type="caution">
    <text evidence="3">The sequence shown here is derived from an EMBL/GenBank/DDBJ whole genome shotgun (WGS) entry which is preliminary data.</text>
</comment>
<evidence type="ECO:0000259" key="2">
    <source>
        <dbReference type="Pfam" id="PF00582"/>
    </source>
</evidence>
<dbReference type="PANTHER" id="PTHR46268">
    <property type="entry name" value="STRESS RESPONSE PROTEIN NHAX"/>
    <property type="match status" value="1"/>
</dbReference>
<evidence type="ECO:0000313" key="4">
    <source>
        <dbReference type="Proteomes" id="UP001430755"/>
    </source>
</evidence>
<dbReference type="InterPro" id="IPR006015">
    <property type="entry name" value="Universal_stress_UspA"/>
</dbReference>
<dbReference type="SUPFAM" id="SSF52402">
    <property type="entry name" value="Adenine nucleotide alpha hydrolases-like"/>
    <property type="match status" value="1"/>
</dbReference>
<evidence type="ECO:0000313" key="3">
    <source>
        <dbReference type="EMBL" id="MCI2241092.1"/>
    </source>
</evidence>
<sequence>MLYKRILVPFDGSEPAKNALEVAKKLIADDADAVMHVLTVVPAGAVAAELEAPDGPGSATPMIFPDMESYERVIARAKETAMDELNEALGSRLDDVACDVQVGAVISGKAADGICDYAEANGCEIIVMGRRGLGALRGMLGSVSYAVLHEADLPVLTVK</sequence>
<organism evidence="3 4">
    <name type="scientific">Adlercreutzia faecimuris</name>
    <dbReference type="NCBI Taxonomy" id="2897341"/>
    <lineage>
        <taxon>Bacteria</taxon>
        <taxon>Bacillati</taxon>
        <taxon>Actinomycetota</taxon>
        <taxon>Coriobacteriia</taxon>
        <taxon>Eggerthellales</taxon>
        <taxon>Eggerthellaceae</taxon>
        <taxon>Adlercreutzia</taxon>
    </lineage>
</organism>
<dbReference type="Pfam" id="PF00582">
    <property type="entry name" value="Usp"/>
    <property type="match status" value="1"/>
</dbReference>
<gene>
    <name evidence="3" type="ORF">LPT13_01835</name>
</gene>
<reference evidence="3" key="1">
    <citation type="submission" date="2021-11" db="EMBL/GenBank/DDBJ databases">
        <title>A Novel Adlercreutzia Species, isolated from a Allomyrina dichotoma larva feces.</title>
        <authorList>
            <person name="Suh M.K."/>
        </authorList>
    </citation>
    <scope>NUCLEOTIDE SEQUENCE</scope>
    <source>
        <strain evidence="3">JBNU-10</strain>
    </source>
</reference>
<dbReference type="Proteomes" id="UP001430755">
    <property type="component" value="Unassembled WGS sequence"/>
</dbReference>
<evidence type="ECO:0000256" key="1">
    <source>
        <dbReference type="ARBA" id="ARBA00008791"/>
    </source>
</evidence>
<dbReference type="EMBL" id="JAJMLW010000001">
    <property type="protein sequence ID" value="MCI2241092.1"/>
    <property type="molecule type" value="Genomic_DNA"/>
</dbReference>
<accession>A0ABS9WDZ4</accession>
<dbReference type="CDD" id="cd23659">
    <property type="entry name" value="USP_At3g01520-like"/>
    <property type="match status" value="1"/>
</dbReference>
<dbReference type="Gene3D" id="3.40.50.620">
    <property type="entry name" value="HUPs"/>
    <property type="match status" value="1"/>
</dbReference>
<feature type="domain" description="UspA" evidence="2">
    <location>
        <begin position="3"/>
        <end position="159"/>
    </location>
</feature>
<name>A0ABS9WDZ4_9ACTN</name>
<proteinExistence type="inferred from homology"/>
<dbReference type="PANTHER" id="PTHR46268:SF6">
    <property type="entry name" value="UNIVERSAL STRESS PROTEIN UP12"/>
    <property type="match status" value="1"/>
</dbReference>
<dbReference type="InterPro" id="IPR014729">
    <property type="entry name" value="Rossmann-like_a/b/a_fold"/>
</dbReference>
<dbReference type="PRINTS" id="PR01438">
    <property type="entry name" value="UNVRSLSTRESS"/>
</dbReference>
<dbReference type="InterPro" id="IPR006016">
    <property type="entry name" value="UspA"/>
</dbReference>
<protein>
    <submittedName>
        <fullName evidence="3">Universal stress protein</fullName>
    </submittedName>
</protein>
<keyword evidence="4" id="KW-1185">Reference proteome</keyword>
<dbReference type="RefSeq" id="WP_242162909.1">
    <property type="nucleotide sequence ID" value="NZ_JAJMLW010000001.1"/>
</dbReference>
<comment type="similarity">
    <text evidence="1">Belongs to the universal stress protein A family.</text>
</comment>